<evidence type="ECO:0000313" key="2">
    <source>
        <dbReference type="Proteomes" id="UP001054945"/>
    </source>
</evidence>
<comment type="caution">
    <text evidence="1">The sequence shown here is derived from an EMBL/GenBank/DDBJ whole genome shotgun (WGS) entry which is preliminary data.</text>
</comment>
<sequence length="118" mass="14306">MSRRREERLVSLFKATEQWWMHHTRQWFVLALCCCVYLRNPTVRKASHVIYSERGKDDFAVCASMTRNNLIPFDVKKTAFRKRRRLFRMYRLEKKTKASAPDSRRQAIIEAYRISDFK</sequence>
<keyword evidence="2" id="KW-1185">Reference proteome</keyword>
<reference evidence="1 2" key="1">
    <citation type="submission" date="2021-06" db="EMBL/GenBank/DDBJ databases">
        <title>Caerostris extrusa draft genome.</title>
        <authorList>
            <person name="Kono N."/>
            <person name="Arakawa K."/>
        </authorList>
    </citation>
    <scope>NUCLEOTIDE SEQUENCE [LARGE SCALE GENOMIC DNA]</scope>
</reference>
<protein>
    <submittedName>
        <fullName evidence="1">Uncharacterized protein</fullName>
    </submittedName>
</protein>
<accession>A0AAV4M735</accession>
<evidence type="ECO:0000313" key="1">
    <source>
        <dbReference type="EMBL" id="GIX66659.1"/>
    </source>
</evidence>
<organism evidence="1 2">
    <name type="scientific">Caerostris extrusa</name>
    <name type="common">Bark spider</name>
    <name type="synonym">Caerostris bankana</name>
    <dbReference type="NCBI Taxonomy" id="172846"/>
    <lineage>
        <taxon>Eukaryota</taxon>
        <taxon>Metazoa</taxon>
        <taxon>Ecdysozoa</taxon>
        <taxon>Arthropoda</taxon>
        <taxon>Chelicerata</taxon>
        <taxon>Arachnida</taxon>
        <taxon>Araneae</taxon>
        <taxon>Araneomorphae</taxon>
        <taxon>Entelegynae</taxon>
        <taxon>Araneoidea</taxon>
        <taxon>Araneidae</taxon>
        <taxon>Caerostris</taxon>
    </lineage>
</organism>
<dbReference type="EMBL" id="BPLR01019331">
    <property type="protein sequence ID" value="GIX66659.1"/>
    <property type="molecule type" value="Genomic_DNA"/>
</dbReference>
<dbReference type="Proteomes" id="UP001054945">
    <property type="component" value="Unassembled WGS sequence"/>
</dbReference>
<dbReference type="AlphaFoldDB" id="A0AAV4M735"/>
<proteinExistence type="predicted"/>
<gene>
    <name evidence="1" type="ORF">CEXT_82571</name>
</gene>
<name>A0AAV4M735_CAEEX</name>